<feature type="domain" description="MULE transposase" evidence="1">
    <location>
        <begin position="205"/>
        <end position="303"/>
    </location>
</feature>
<dbReference type="Proteomes" id="UP001605036">
    <property type="component" value="Unassembled WGS sequence"/>
</dbReference>
<accession>A0ABD1ZER6</accession>
<name>A0ABD1ZER6_9MARC</name>
<dbReference type="Pfam" id="PF10551">
    <property type="entry name" value="MULE"/>
    <property type="match status" value="1"/>
</dbReference>
<comment type="caution">
    <text evidence="2">The sequence shown here is derived from an EMBL/GenBank/DDBJ whole genome shotgun (WGS) entry which is preliminary data.</text>
</comment>
<sequence length="427" mass="49458">MCNDYYKRFARYEGKADEGNDDPNDDEIPASHCETFKCQHSALIDEIRDIFDTEEMDRNVCAAHVIPDLKYGSLYYWEVRKGYVIDDKHCKFSLLLWCCSRADRVQFWKDKEQQEPAKRQQEKQRCIDRYECYGEAKVNFCISKLLGRVYVKDVNNQLHSAKLVLEKPSMRSKDLEVILYEDIEYLATIAFVTSFWCRVEVVHEIVIDSTFKTNALRFELFAVSANIGGVGMPLSYLLFNKRRDESRDGGSDSVRKQILTAWFIVMKECGLKPAFVVTNKDLGQISTISEALPHTYIQLCLWHPIRALESCIFSMNRSTHPYNGDEAHNVFSFIDLAFEPTGPITEGGICLSKLKKPIIRFFSKHYDLSPLVPTREGVYLSMEQLHSAATSEAYSWCKERNLSHLRAYLWNEGIVLTDGRYFHEQQS</sequence>
<evidence type="ECO:0000313" key="2">
    <source>
        <dbReference type="EMBL" id="KAL2649934.1"/>
    </source>
</evidence>
<dbReference type="AlphaFoldDB" id="A0ABD1ZER6"/>
<protein>
    <recommendedName>
        <fullName evidence="1">MULE transposase domain-containing protein</fullName>
    </recommendedName>
</protein>
<reference evidence="2 3" key="1">
    <citation type="submission" date="2024-09" db="EMBL/GenBank/DDBJ databases">
        <title>Chromosome-scale assembly of Riccia fluitans.</title>
        <authorList>
            <person name="Paukszto L."/>
            <person name="Sawicki J."/>
            <person name="Karawczyk K."/>
            <person name="Piernik-Szablinska J."/>
            <person name="Szczecinska M."/>
            <person name="Mazdziarz M."/>
        </authorList>
    </citation>
    <scope>NUCLEOTIDE SEQUENCE [LARGE SCALE GENOMIC DNA]</scope>
    <source>
        <strain evidence="2">Rf_01</strain>
        <tissue evidence="2">Aerial parts of the thallus</tissue>
    </source>
</reference>
<evidence type="ECO:0000259" key="1">
    <source>
        <dbReference type="Pfam" id="PF10551"/>
    </source>
</evidence>
<dbReference type="InterPro" id="IPR018289">
    <property type="entry name" value="MULE_transposase_dom"/>
</dbReference>
<evidence type="ECO:0000313" key="3">
    <source>
        <dbReference type="Proteomes" id="UP001605036"/>
    </source>
</evidence>
<organism evidence="2 3">
    <name type="scientific">Riccia fluitans</name>
    <dbReference type="NCBI Taxonomy" id="41844"/>
    <lineage>
        <taxon>Eukaryota</taxon>
        <taxon>Viridiplantae</taxon>
        <taxon>Streptophyta</taxon>
        <taxon>Embryophyta</taxon>
        <taxon>Marchantiophyta</taxon>
        <taxon>Marchantiopsida</taxon>
        <taxon>Marchantiidae</taxon>
        <taxon>Marchantiales</taxon>
        <taxon>Ricciaceae</taxon>
        <taxon>Riccia</taxon>
    </lineage>
</organism>
<dbReference type="EMBL" id="JBHFFA010000001">
    <property type="protein sequence ID" value="KAL2649934.1"/>
    <property type="molecule type" value="Genomic_DNA"/>
</dbReference>
<gene>
    <name evidence="2" type="ORF">R1flu_018062</name>
</gene>
<proteinExistence type="predicted"/>
<keyword evidence="3" id="KW-1185">Reference proteome</keyword>